<reference evidence="2" key="3">
    <citation type="submission" date="2020-02" db="EMBL/GenBank/DDBJ databases">
        <authorList>
            <person name="Matsumoto Y."/>
            <person name="Motooka D."/>
            <person name="Nakamura S."/>
        </authorList>
    </citation>
    <scope>NUCLEOTIDE SEQUENCE</scope>
    <source>
        <strain evidence="2">JCM 16367</strain>
    </source>
</reference>
<evidence type="ECO:0000313" key="5">
    <source>
        <dbReference type="Proteomes" id="UP000466894"/>
    </source>
</evidence>
<reference evidence="3 4" key="1">
    <citation type="submission" date="2017-02" db="EMBL/GenBank/DDBJ databases">
        <title>The new phylogeny of genus Mycobacterium.</title>
        <authorList>
            <person name="Tortoli E."/>
            <person name="Trovato A."/>
            <person name="Cirillo D.M."/>
        </authorList>
    </citation>
    <scope>NUCLEOTIDE SEQUENCE [LARGE SCALE GENOMIC DNA]</scope>
    <source>
        <strain evidence="3 4">DSM 45145</strain>
    </source>
</reference>
<name>A0A7I7PEI0_9MYCO</name>
<evidence type="ECO:0000313" key="3">
    <source>
        <dbReference type="EMBL" id="ORB14450.1"/>
    </source>
</evidence>
<sequence>MTAPHAPINAANYNRLLLLTALAVTAVGNLCLGAGSAHADEVRPGLTCDDSFGVFTCNNTTDADYTVLQTRDCAGGSWTTTDYTTTYDSKGHSSSTPHTVVHSAEPHQSFATVFVPAHNSGSGINGCDYETSHIAYSIQTAPPPAP</sequence>
<feature type="signal peptide" evidence="1">
    <location>
        <begin position="1"/>
        <end position="39"/>
    </location>
</feature>
<keyword evidence="1" id="KW-0732">Signal</keyword>
<feature type="chain" id="PRO_5044657886" description="Secreted protein" evidence="1">
    <location>
        <begin position="40"/>
        <end position="146"/>
    </location>
</feature>
<dbReference type="Proteomes" id="UP000466894">
    <property type="component" value="Chromosome"/>
</dbReference>
<evidence type="ECO:0000313" key="2">
    <source>
        <dbReference type="EMBL" id="BBY06945.1"/>
    </source>
</evidence>
<evidence type="ECO:0008006" key="6">
    <source>
        <dbReference type="Google" id="ProtNLM"/>
    </source>
</evidence>
<keyword evidence="4" id="KW-1185">Reference proteome</keyword>
<proteinExistence type="predicted"/>
<dbReference type="EMBL" id="MVIC01000017">
    <property type="protein sequence ID" value="ORB14450.1"/>
    <property type="molecule type" value="Genomic_DNA"/>
</dbReference>
<dbReference type="AlphaFoldDB" id="A0A7I7PEI0"/>
<protein>
    <recommendedName>
        <fullName evidence="6">Secreted protein</fullName>
    </recommendedName>
</protein>
<dbReference type="EMBL" id="AP022583">
    <property type="protein sequence ID" value="BBY06945.1"/>
    <property type="molecule type" value="Genomic_DNA"/>
</dbReference>
<organism evidence="2 5">
    <name type="scientific">Mycobacterium noviomagense</name>
    <dbReference type="NCBI Taxonomy" id="459858"/>
    <lineage>
        <taxon>Bacteria</taxon>
        <taxon>Bacillati</taxon>
        <taxon>Actinomycetota</taxon>
        <taxon>Actinomycetes</taxon>
        <taxon>Mycobacteriales</taxon>
        <taxon>Mycobacteriaceae</taxon>
        <taxon>Mycobacterium</taxon>
    </lineage>
</organism>
<evidence type="ECO:0000256" key="1">
    <source>
        <dbReference type="SAM" id="SignalP"/>
    </source>
</evidence>
<accession>A0A7I7PEI0</accession>
<dbReference type="RefSeq" id="WP_083087767.1">
    <property type="nucleotide sequence ID" value="NZ_AP022583.1"/>
</dbReference>
<dbReference type="KEGG" id="mnv:MNVI_22630"/>
<dbReference type="Proteomes" id="UP000192374">
    <property type="component" value="Unassembled WGS sequence"/>
</dbReference>
<gene>
    <name evidence="3" type="ORF">BST37_11110</name>
    <name evidence="2" type="ORF">MNVI_22630</name>
</gene>
<evidence type="ECO:0000313" key="4">
    <source>
        <dbReference type="Proteomes" id="UP000192374"/>
    </source>
</evidence>
<reference evidence="2 5" key="2">
    <citation type="journal article" date="2019" name="Emerg. Microbes Infect.">
        <title>Comprehensive subspecies identification of 175 nontuberculous mycobacteria species based on 7547 genomic profiles.</title>
        <authorList>
            <person name="Matsumoto Y."/>
            <person name="Kinjo T."/>
            <person name="Motooka D."/>
            <person name="Nabeya D."/>
            <person name="Jung N."/>
            <person name="Uechi K."/>
            <person name="Horii T."/>
            <person name="Iida T."/>
            <person name="Fujita J."/>
            <person name="Nakamura S."/>
        </authorList>
    </citation>
    <scope>NUCLEOTIDE SEQUENCE [LARGE SCALE GENOMIC DNA]</scope>
    <source>
        <strain evidence="2 5">JCM 16367</strain>
    </source>
</reference>